<feature type="signal peptide" evidence="2">
    <location>
        <begin position="1"/>
        <end position="23"/>
    </location>
</feature>
<evidence type="ECO:0008006" key="5">
    <source>
        <dbReference type="Google" id="ProtNLM"/>
    </source>
</evidence>
<proteinExistence type="predicted"/>
<evidence type="ECO:0000256" key="1">
    <source>
        <dbReference type="ARBA" id="ARBA00022729"/>
    </source>
</evidence>
<keyword evidence="4" id="KW-1185">Reference proteome</keyword>
<dbReference type="InterPro" id="IPR006059">
    <property type="entry name" value="SBP"/>
</dbReference>
<name>A0ABP9KIC2_9NOCA</name>
<protein>
    <recommendedName>
        <fullName evidence="5">ABC transporter substrate-binding protein</fullName>
    </recommendedName>
</protein>
<sequence>MKLSRWGAAVVALLLSVSLAACGGGAGRPDDVAVAASMLPMPAIDDTDGLVIHGEKVADAELLAAARAGSLNWYTASGAESAGLTAARFQAETGVKVDMTRLPSGKLNERVLSEHGAGRLSAGVVTITDPILAEGFTAAGVFAPYRTPTYDTLDKMKSVVWNDGRYYTAYYSAYAFAYNDLAVEPDEAPGSWEDLLDSKWKGKVGVVNAGAGGTVQGLADFQERVLDKDYWDGLSAQKPRIFDTTSVQLEALARGEIEVATTGFNSTYGAEKAGAPIELVVPKKGISGTFNMQGLTENGAKNPAARLFMNWTMSRSGQEFAAAQGFVSSRTDIDQVPTGQYQLPKADDTGFVVYTPEDAKARGEDIVARWNRKFAF</sequence>
<dbReference type="PANTHER" id="PTHR30006">
    <property type="entry name" value="THIAMINE-BINDING PERIPLASMIC PROTEIN-RELATED"/>
    <property type="match status" value="1"/>
</dbReference>
<evidence type="ECO:0000313" key="3">
    <source>
        <dbReference type="EMBL" id="GAA5056662.1"/>
    </source>
</evidence>
<evidence type="ECO:0000256" key="2">
    <source>
        <dbReference type="SAM" id="SignalP"/>
    </source>
</evidence>
<dbReference type="PANTHER" id="PTHR30006:SF2">
    <property type="entry name" value="ABC TRANSPORTER SUBSTRATE-BINDING PROTEIN"/>
    <property type="match status" value="1"/>
</dbReference>
<dbReference type="Gene3D" id="3.40.190.10">
    <property type="entry name" value="Periplasmic binding protein-like II"/>
    <property type="match status" value="2"/>
</dbReference>
<dbReference type="RefSeq" id="WP_345496388.1">
    <property type="nucleotide sequence ID" value="NZ_BAABJM010000002.1"/>
</dbReference>
<dbReference type="Proteomes" id="UP001500603">
    <property type="component" value="Unassembled WGS sequence"/>
</dbReference>
<evidence type="ECO:0000313" key="4">
    <source>
        <dbReference type="Proteomes" id="UP001500603"/>
    </source>
</evidence>
<dbReference type="SUPFAM" id="SSF53850">
    <property type="entry name" value="Periplasmic binding protein-like II"/>
    <property type="match status" value="1"/>
</dbReference>
<gene>
    <name evidence="3" type="ORF">GCM10023318_34350</name>
</gene>
<organism evidence="3 4">
    <name type="scientific">Nocardia callitridis</name>
    <dbReference type="NCBI Taxonomy" id="648753"/>
    <lineage>
        <taxon>Bacteria</taxon>
        <taxon>Bacillati</taxon>
        <taxon>Actinomycetota</taxon>
        <taxon>Actinomycetes</taxon>
        <taxon>Mycobacteriales</taxon>
        <taxon>Nocardiaceae</taxon>
        <taxon>Nocardia</taxon>
    </lineage>
</organism>
<feature type="chain" id="PRO_5046848228" description="ABC transporter substrate-binding protein" evidence="2">
    <location>
        <begin position="24"/>
        <end position="376"/>
    </location>
</feature>
<dbReference type="EMBL" id="BAABJM010000002">
    <property type="protein sequence ID" value="GAA5056662.1"/>
    <property type="molecule type" value="Genomic_DNA"/>
</dbReference>
<dbReference type="PROSITE" id="PS51257">
    <property type="entry name" value="PROKAR_LIPOPROTEIN"/>
    <property type="match status" value="1"/>
</dbReference>
<comment type="caution">
    <text evidence="3">The sequence shown here is derived from an EMBL/GenBank/DDBJ whole genome shotgun (WGS) entry which is preliminary data.</text>
</comment>
<dbReference type="Pfam" id="PF13416">
    <property type="entry name" value="SBP_bac_8"/>
    <property type="match status" value="1"/>
</dbReference>
<reference evidence="4" key="1">
    <citation type="journal article" date="2019" name="Int. J. Syst. Evol. Microbiol.">
        <title>The Global Catalogue of Microorganisms (GCM) 10K type strain sequencing project: providing services to taxonomists for standard genome sequencing and annotation.</title>
        <authorList>
            <consortium name="The Broad Institute Genomics Platform"/>
            <consortium name="The Broad Institute Genome Sequencing Center for Infectious Disease"/>
            <person name="Wu L."/>
            <person name="Ma J."/>
        </authorList>
    </citation>
    <scope>NUCLEOTIDE SEQUENCE [LARGE SCALE GENOMIC DNA]</scope>
    <source>
        <strain evidence="4">JCM 18298</strain>
    </source>
</reference>
<accession>A0ABP9KIC2</accession>
<keyword evidence="1 2" id="KW-0732">Signal</keyword>